<evidence type="ECO:0000256" key="5">
    <source>
        <dbReference type="ARBA" id="ARBA00022840"/>
    </source>
</evidence>
<dbReference type="GO" id="GO:0006355">
    <property type="term" value="P:regulation of DNA-templated transcription"/>
    <property type="evidence" value="ECO:0007669"/>
    <property type="project" value="InterPro"/>
</dbReference>
<dbReference type="Gene3D" id="3.40.50.2300">
    <property type="match status" value="1"/>
</dbReference>
<dbReference type="InterPro" id="IPR002197">
    <property type="entry name" value="HTH_Fis"/>
</dbReference>
<dbReference type="PANTHER" id="PTHR32071:SF113">
    <property type="entry name" value="ALGINATE BIOSYNTHESIS TRANSCRIPTIONAL REGULATORY PROTEIN ALGB"/>
    <property type="match status" value="1"/>
</dbReference>
<evidence type="ECO:0000313" key="14">
    <source>
        <dbReference type="Proteomes" id="UP000488506"/>
    </source>
</evidence>
<dbReference type="Pfam" id="PF25601">
    <property type="entry name" value="AAA_lid_14"/>
    <property type="match status" value="1"/>
</dbReference>
<dbReference type="PROSITE" id="PS00688">
    <property type="entry name" value="SIGMA54_INTERACT_3"/>
    <property type="match status" value="1"/>
</dbReference>
<name>A0A833KZJ2_UNCSA</name>
<organism evidence="13 14">
    <name type="scientific">Candidatus Saganbacteria bacterium</name>
    <dbReference type="NCBI Taxonomy" id="2575572"/>
    <lineage>
        <taxon>Bacteria</taxon>
        <taxon>Bacillati</taxon>
        <taxon>Saganbacteria</taxon>
    </lineage>
</organism>
<evidence type="ECO:0000256" key="3">
    <source>
        <dbReference type="ARBA" id="ARBA00022553"/>
    </source>
</evidence>
<sequence length="453" mass="50992">MAGKKAIILIVDDEESLRDSMRILLSADYDLIFAANGNEALQILKNNSPHLIFLDIRMPDMNGLEVLSKIKEMDLDIDVIMVTAMNTVSYAVEAMRRGAYDYLTKPFDIEAIQAIIEKALEKRKLAQENVYLKEEIEKKYQFEKIVGKSSAIYEVFSLITSIAKSESTVLIQGESGTGKELAARAIHNLSGRGKKLFVAVNCAAIPENLLESELFGHERGSFTGAFERKIGKFEFADSGTIFLDEIGSLPLSMQGKLLRVLQEKEIERVGGLKPIAVDVRIISASNRDLRKLIEEGKFRIDLFYRLNVIPINIPPLRERKEDVALLVDHFIKIYSKEFSKGIKGLTQKALKIFENYSWPGNVRELQNLIERLIVLAKGPIIDENHLPKEITDPETELNSPGFSYLSFKDAQMKFESSFIRKALLKTGGSKNKAAKMLGIHRNTLLNIEKKLGL</sequence>
<evidence type="ECO:0000259" key="11">
    <source>
        <dbReference type="PROSITE" id="PS50045"/>
    </source>
</evidence>
<dbReference type="PRINTS" id="PR01590">
    <property type="entry name" value="HTHFIS"/>
</dbReference>
<proteinExistence type="predicted"/>
<feature type="modified residue" description="4-aspartylphosphate" evidence="10">
    <location>
        <position position="55"/>
    </location>
</feature>
<dbReference type="PANTHER" id="PTHR32071">
    <property type="entry name" value="TRANSCRIPTIONAL REGULATORY PROTEIN"/>
    <property type="match status" value="1"/>
</dbReference>
<dbReference type="CDD" id="cd00009">
    <property type="entry name" value="AAA"/>
    <property type="match status" value="1"/>
</dbReference>
<keyword evidence="5" id="KW-0067">ATP-binding</keyword>
<dbReference type="InterPro" id="IPR001789">
    <property type="entry name" value="Sig_transdc_resp-reg_receiver"/>
</dbReference>
<keyword evidence="6" id="KW-0805">Transcription regulation</keyword>
<protein>
    <submittedName>
        <fullName evidence="13">Two component sigma54 specific Fis family transcriptional regulator</fullName>
    </submittedName>
</protein>
<evidence type="ECO:0000313" key="13">
    <source>
        <dbReference type="EMBL" id="KAF0132752.1"/>
    </source>
</evidence>
<feature type="domain" description="Sigma-54 factor interaction" evidence="11">
    <location>
        <begin position="145"/>
        <end position="374"/>
    </location>
</feature>
<dbReference type="InterPro" id="IPR025944">
    <property type="entry name" value="Sigma_54_int_dom_CS"/>
</dbReference>
<keyword evidence="7" id="KW-0238">DNA-binding</keyword>
<dbReference type="InterPro" id="IPR003593">
    <property type="entry name" value="AAA+_ATPase"/>
</dbReference>
<evidence type="ECO:0000256" key="2">
    <source>
        <dbReference type="ARBA" id="ARBA00022490"/>
    </source>
</evidence>
<evidence type="ECO:0000256" key="1">
    <source>
        <dbReference type="ARBA" id="ARBA00004496"/>
    </source>
</evidence>
<dbReference type="InterPro" id="IPR009057">
    <property type="entry name" value="Homeodomain-like_sf"/>
</dbReference>
<accession>A0A833KZJ2</accession>
<dbReference type="PROSITE" id="PS50045">
    <property type="entry name" value="SIGMA54_INTERACT_4"/>
    <property type="match status" value="1"/>
</dbReference>
<comment type="subcellular location">
    <subcellularLocation>
        <location evidence="1">Cytoplasm</location>
    </subcellularLocation>
</comment>
<dbReference type="GO" id="GO:0043565">
    <property type="term" value="F:sequence-specific DNA binding"/>
    <property type="evidence" value="ECO:0007669"/>
    <property type="project" value="InterPro"/>
</dbReference>
<dbReference type="Proteomes" id="UP000488506">
    <property type="component" value="Unassembled WGS sequence"/>
</dbReference>
<dbReference type="EMBL" id="WPAF01000044">
    <property type="protein sequence ID" value="KAF0132752.1"/>
    <property type="molecule type" value="Genomic_DNA"/>
</dbReference>
<dbReference type="Pfam" id="PF00072">
    <property type="entry name" value="Response_reg"/>
    <property type="match status" value="1"/>
</dbReference>
<dbReference type="Pfam" id="PF00158">
    <property type="entry name" value="Sigma54_activat"/>
    <property type="match status" value="1"/>
</dbReference>
<evidence type="ECO:0000259" key="12">
    <source>
        <dbReference type="PROSITE" id="PS50110"/>
    </source>
</evidence>
<dbReference type="SMART" id="SM00382">
    <property type="entry name" value="AAA"/>
    <property type="match status" value="1"/>
</dbReference>
<dbReference type="InterPro" id="IPR002078">
    <property type="entry name" value="Sigma_54_int"/>
</dbReference>
<evidence type="ECO:0000256" key="10">
    <source>
        <dbReference type="PROSITE-ProRule" id="PRU00169"/>
    </source>
</evidence>
<dbReference type="FunFam" id="3.40.50.300:FF:000006">
    <property type="entry name" value="DNA-binding transcriptional regulator NtrC"/>
    <property type="match status" value="1"/>
</dbReference>
<keyword evidence="8" id="KW-0010">Activator</keyword>
<evidence type="ECO:0000256" key="4">
    <source>
        <dbReference type="ARBA" id="ARBA00022741"/>
    </source>
</evidence>
<evidence type="ECO:0000256" key="9">
    <source>
        <dbReference type="ARBA" id="ARBA00023163"/>
    </source>
</evidence>
<dbReference type="InterPro" id="IPR011006">
    <property type="entry name" value="CheY-like_superfamily"/>
</dbReference>
<dbReference type="Gene3D" id="3.40.50.300">
    <property type="entry name" value="P-loop containing nucleotide triphosphate hydrolases"/>
    <property type="match status" value="1"/>
</dbReference>
<dbReference type="SUPFAM" id="SSF52540">
    <property type="entry name" value="P-loop containing nucleoside triphosphate hydrolases"/>
    <property type="match status" value="1"/>
</dbReference>
<keyword evidence="4" id="KW-0547">Nucleotide-binding</keyword>
<dbReference type="PROSITE" id="PS50110">
    <property type="entry name" value="RESPONSE_REGULATORY"/>
    <property type="match status" value="1"/>
</dbReference>
<dbReference type="Gene3D" id="1.10.8.60">
    <property type="match status" value="1"/>
</dbReference>
<evidence type="ECO:0000256" key="7">
    <source>
        <dbReference type="ARBA" id="ARBA00023125"/>
    </source>
</evidence>
<dbReference type="FunFam" id="3.40.50.2300:FF:000018">
    <property type="entry name" value="DNA-binding transcriptional regulator NtrC"/>
    <property type="match status" value="1"/>
</dbReference>
<keyword evidence="2" id="KW-0963">Cytoplasm</keyword>
<keyword evidence="3 10" id="KW-0597">Phosphoprotein</keyword>
<dbReference type="Pfam" id="PF02954">
    <property type="entry name" value="HTH_8"/>
    <property type="match status" value="1"/>
</dbReference>
<comment type="caution">
    <text evidence="13">The sequence shown here is derived from an EMBL/GenBank/DDBJ whole genome shotgun (WGS) entry which is preliminary data.</text>
</comment>
<keyword evidence="9" id="KW-0804">Transcription</keyword>
<dbReference type="FunFam" id="1.10.8.60:FF:000014">
    <property type="entry name" value="DNA-binding transcriptional regulator NtrC"/>
    <property type="match status" value="1"/>
</dbReference>
<dbReference type="SMART" id="SM00448">
    <property type="entry name" value="REC"/>
    <property type="match status" value="1"/>
</dbReference>
<gene>
    <name evidence="13" type="ORF">FD145_1575</name>
</gene>
<evidence type="ECO:0000256" key="8">
    <source>
        <dbReference type="ARBA" id="ARBA00023159"/>
    </source>
</evidence>
<dbReference type="GO" id="GO:0005737">
    <property type="term" value="C:cytoplasm"/>
    <property type="evidence" value="ECO:0007669"/>
    <property type="project" value="UniProtKB-SubCell"/>
</dbReference>
<dbReference type="SUPFAM" id="SSF52172">
    <property type="entry name" value="CheY-like"/>
    <property type="match status" value="1"/>
</dbReference>
<dbReference type="AlphaFoldDB" id="A0A833KZJ2"/>
<dbReference type="GO" id="GO:0005524">
    <property type="term" value="F:ATP binding"/>
    <property type="evidence" value="ECO:0007669"/>
    <property type="project" value="UniProtKB-KW"/>
</dbReference>
<evidence type="ECO:0000256" key="6">
    <source>
        <dbReference type="ARBA" id="ARBA00023015"/>
    </source>
</evidence>
<dbReference type="InterPro" id="IPR027417">
    <property type="entry name" value="P-loop_NTPase"/>
</dbReference>
<dbReference type="GO" id="GO:0000160">
    <property type="term" value="P:phosphorelay signal transduction system"/>
    <property type="evidence" value="ECO:0007669"/>
    <property type="project" value="InterPro"/>
</dbReference>
<dbReference type="InterPro" id="IPR058031">
    <property type="entry name" value="AAA_lid_NorR"/>
</dbReference>
<dbReference type="SUPFAM" id="SSF46689">
    <property type="entry name" value="Homeodomain-like"/>
    <property type="match status" value="1"/>
</dbReference>
<reference evidence="13 14" key="1">
    <citation type="submission" date="2019-12" db="EMBL/GenBank/DDBJ databases">
        <authorList>
            <person name="Wolfe R."/>
            <person name="Danczak R."/>
            <person name="Wilkins M."/>
        </authorList>
    </citation>
    <scope>NUCLEOTIDE SEQUENCE [LARGE SCALE GENOMIC DNA]</scope>
    <source>
        <strain evidence="13">X2_MaxBin.013</strain>
    </source>
</reference>
<dbReference type="Gene3D" id="1.10.10.60">
    <property type="entry name" value="Homeodomain-like"/>
    <property type="match status" value="1"/>
</dbReference>
<feature type="domain" description="Response regulatory" evidence="12">
    <location>
        <begin position="7"/>
        <end position="120"/>
    </location>
</feature>